<organism evidence="1 2">
    <name type="scientific">Arthrobacter phage Niktson</name>
    <dbReference type="NCBI Taxonomy" id="2014347"/>
    <lineage>
        <taxon>Viruses</taxon>
        <taxon>Duplodnaviria</taxon>
        <taxon>Heunggongvirae</taxon>
        <taxon>Uroviricota</taxon>
        <taxon>Caudoviricetes</taxon>
        <taxon>Gordonvirus</taxon>
        <taxon>Gordonvirus niktson</taxon>
    </lineage>
</organism>
<evidence type="ECO:0000313" key="1">
    <source>
        <dbReference type="EMBL" id="ASD52298.1"/>
    </source>
</evidence>
<name>A0A218M5N7_9CAUD</name>
<gene>
    <name evidence="1" type="ORF">NIKTSON_79</name>
</gene>
<evidence type="ECO:0000313" key="2">
    <source>
        <dbReference type="Proteomes" id="UP000225325"/>
    </source>
</evidence>
<proteinExistence type="predicted"/>
<accession>A0A218M5N7</accession>
<keyword evidence="2" id="KW-1185">Reference proteome</keyword>
<protein>
    <submittedName>
        <fullName evidence="1">Uncharacterized protein</fullName>
    </submittedName>
</protein>
<reference evidence="1 2" key="1">
    <citation type="submission" date="2017-05" db="EMBL/GenBank/DDBJ databases">
        <authorList>
            <person name="Hanf Z.R."/>
            <person name="Kautto E.A."/>
            <person name="Lee N.W."/>
            <person name="Nabb C."/>
            <person name="Nelson M."/>
            <person name="Smith O.J."/>
            <person name="Steiner S.B."/>
            <person name="Tyransky A."/>
            <person name="Ball S.L."/>
            <person name="Breitenberger C.A."/>
            <person name="Daniels C.J."/>
            <person name="Garlena R.A."/>
            <person name="Russell D.A."/>
            <person name="Pope W.H."/>
            <person name="Jacobs-Sera D."/>
            <person name="Hendrix R.W."/>
            <person name="Hatfull G.F."/>
        </authorList>
    </citation>
    <scope>NUCLEOTIDE SEQUENCE [LARGE SCALE GENOMIC DNA]</scope>
</reference>
<sequence>MDEPDVNRGEGWYEFIHPTKATTHIAHVFENGDIYLPEEGITSEDFAWAAFAGNAHRLVRADDGTTHPVGMDGKTK</sequence>
<dbReference type="EMBL" id="MF038790">
    <property type="protein sequence ID" value="ASD52298.1"/>
    <property type="molecule type" value="Genomic_DNA"/>
</dbReference>
<dbReference type="Proteomes" id="UP000225325">
    <property type="component" value="Segment"/>
</dbReference>